<proteinExistence type="inferred from homology"/>
<dbReference type="PANTHER" id="PTHR47959">
    <property type="entry name" value="ATP-DEPENDENT RNA HELICASE RHLE-RELATED"/>
    <property type="match status" value="1"/>
</dbReference>
<comment type="similarity">
    <text evidence="5 7">Belongs to the DEAD box helicase family.</text>
</comment>
<evidence type="ECO:0000256" key="6">
    <source>
        <dbReference type="PROSITE-ProRule" id="PRU00552"/>
    </source>
</evidence>
<dbReference type="AlphaFoldDB" id="A0A0S4XNE8"/>
<evidence type="ECO:0000313" key="11">
    <source>
        <dbReference type="EMBL" id="CUV65757.1"/>
    </source>
</evidence>
<keyword evidence="3 7" id="KW-0347">Helicase</keyword>
<protein>
    <submittedName>
        <fullName evidence="11">ATP-dependent RNA helicase exp9, DEAD box protein, cold shock protein</fullName>
        <ecNumber evidence="11">3.6.4.13</ecNumber>
    </submittedName>
</protein>
<dbReference type="CDD" id="cd00268">
    <property type="entry name" value="DEADc"/>
    <property type="match status" value="1"/>
</dbReference>
<accession>A0A0S4XNE8</accession>
<dbReference type="SMART" id="SM00487">
    <property type="entry name" value="DEXDc"/>
    <property type="match status" value="1"/>
</dbReference>
<keyword evidence="1 7" id="KW-0547">Nucleotide-binding</keyword>
<dbReference type="SUPFAM" id="SSF52540">
    <property type="entry name" value="P-loop containing nucleoside triphosphate hydrolases"/>
    <property type="match status" value="1"/>
</dbReference>
<dbReference type="InterPro" id="IPR050079">
    <property type="entry name" value="DEAD_box_RNA_helicase"/>
</dbReference>
<dbReference type="GO" id="GO:0005829">
    <property type="term" value="C:cytosol"/>
    <property type="evidence" value="ECO:0007669"/>
    <property type="project" value="TreeGrafter"/>
</dbReference>
<feature type="short sequence motif" description="Q motif" evidence="6">
    <location>
        <begin position="1"/>
        <end position="29"/>
    </location>
</feature>
<evidence type="ECO:0000256" key="5">
    <source>
        <dbReference type="ARBA" id="ARBA00038437"/>
    </source>
</evidence>
<name>A0A0S4XNE8_9BACT</name>
<evidence type="ECO:0000256" key="3">
    <source>
        <dbReference type="ARBA" id="ARBA00022806"/>
    </source>
</evidence>
<organism evidence="11">
    <name type="scientific">Sulfurovum sp. enrichment culture clone C5</name>
    <dbReference type="NCBI Taxonomy" id="497650"/>
    <lineage>
        <taxon>Bacteria</taxon>
        <taxon>Pseudomonadati</taxon>
        <taxon>Campylobacterota</taxon>
        <taxon>Epsilonproteobacteria</taxon>
        <taxon>Campylobacterales</taxon>
        <taxon>Sulfurovaceae</taxon>
        <taxon>Sulfurovum</taxon>
        <taxon>environmental samples</taxon>
    </lineage>
</organism>
<dbReference type="InterPro" id="IPR014001">
    <property type="entry name" value="Helicase_ATP-bd"/>
</dbReference>
<dbReference type="Pfam" id="PF00271">
    <property type="entry name" value="Helicase_C"/>
    <property type="match status" value="1"/>
</dbReference>
<gene>
    <name evidence="11" type="primary">exp</name>
    <name evidence="11" type="ORF">BN3087_440004</name>
</gene>
<dbReference type="SMART" id="SM00490">
    <property type="entry name" value="HELICc"/>
    <property type="match status" value="1"/>
</dbReference>
<dbReference type="InterPro" id="IPR000629">
    <property type="entry name" value="RNA-helicase_DEAD-box_CS"/>
</dbReference>
<feature type="domain" description="Helicase ATP-binding" evidence="8">
    <location>
        <begin position="32"/>
        <end position="201"/>
    </location>
</feature>
<dbReference type="PROSITE" id="PS51195">
    <property type="entry name" value="Q_MOTIF"/>
    <property type="match status" value="1"/>
</dbReference>
<keyword evidence="4 7" id="KW-0067">ATP-binding</keyword>
<dbReference type="EMBL" id="FAXN01000045">
    <property type="protein sequence ID" value="CUV65757.1"/>
    <property type="molecule type" value="Genomic_DNA"/>
</dbReference>
<dbReference type="PROSITE" id="PS51194">
    <property type="entry name" value="HELICASE_CTER"/>
    <property type="match status" value="1"/>
</dbReference>
<dbReference type="EC" id="3.6.4.13" evidence="11"/>
<reference evidence="11" key="1">
    <citation type="submission" date="2015-11" db="EMBL/GenBank/DDBJ databases">
        <authorList>
            <person name="Zhang Y."/>
            <person name="Guo Z."/>
        </authorList>
    </citation>
    <scope>NUCLEOTIDE SEQUENCE</scope>
    <source>
        <strain evidence="11">BN30871</strain>
    </source>
</reference>
<evidence type="ECO:0000259" key="9">
    <source>
        <dbReference type="PROSITE" id="PS51194"/>
    </source>
</evidence>
<dbReference type="Pfam" id="PF00270">
    <property type="entry name" value="DEAD"/>
    <property type="match status" value="1"/>
</dbReference>
<dbReference type="InterPro" id="IPR001650">
    <property type="entry name" value="Helicase_C-like"/>
</dbReference>
<dbReference type="InterPro" id="IPR014014">
    <property type="entry name" value="RNA_helicase_DEAD_Q_motif"/>
</dbReference>
<dbReference type="GO" id="GO:0003676">
    <property type="term" value="F:nucleic acid binding"/>
    <property type="evidence" value="ECO:0007669"/>
    <property type="project" value="InterPro"/>
</dbReference>
<keyword evidence="2 7" id="KW-0378">Hydrolase</keyword>
<dbReference type="InterPro" id="IPR044742">
    <property type="entry name" value="DEAD/DEAH_RhlB"/>
</dbReference>
<evidence type="ECO:0000259" key="10">
    <source>
        <dbReference type="PROSITE" id="PS51195"/>
    </source>
</evidence>
<sequence>MNFNEFDFHPDIAKGVKIAGFKEPSPIQELAIPLILDGKDLVGQAHTGTGKTAAFGLPILQKIANGECERALVITPTRELATQVSDELYHLGRFANIRTLTVYGGVGYGRQIALIHKGVQIVVATPGRLKDLYKKGKIDTFNPEIVVLDEADEMLDMGFLDDIKEIFEYIPQSRQTLLFSATMPEPIKDLASNILYRPEYISVVNEEETTNNIIEQRYYVIEENQRDQAIVRLLETEDIDKCIIFCRMKREVDRLQEHLEALGFSAKGLHGDIEQMDRDEIIKSYRRGQTKILIATDVAARGLDIKGVTHVFNYHIPFDPQSYVHRIGRTGRAGKSGQAITLVSTEEFRELQRIKKEVGAQMTLSTMENTNELNTSDFELILENINDIEISENTKKVYELVQEKDKEMVLQKLLSYYISENKNSNSNYLGYNNHQVEELMSNLKDEESVSKKHTRKRKKN</sequence>
<dbReference type="PANTHER" id="PTHR47959:SF1">
    <property type="entry name" value="ATP-DEPENDENT RNA HELICASE DBPA"/>
    <property type="match status" value="1"/>
</dbReference>
<dbReference type="CDD" id="cd18787">
    <property type="entry name" value="SF2_C_DEAD"/>
    <property type="match status" value="1"/>
</dbReference>
<dbReference type="InterPro" id="IPR027417">
    <property type="entry name" value="P-loop_NTPase"/>
</dbReference>
<dbReference type="GO" id="GO:0005524">
    <property type="term" value="F:ATP binding"/>
    <property type="evidence" value="ECO:0007669"/>
    <property type="project" value="UniProtKB-KW"/>
</dbReference>
<dbReference type="PROSITE" id="PS00039">
    <property type="entry name" value="DEAD_ATP_HELICASE"/>
    <property type="match status" value="1"/>
</dbReference>
<feature type="domain" description="DEAD-box RNA helicase Q" evidence="10">
    <location>
        <begin position="1"/>
        <end position="29"/>
    </location>
</feature>
<evidence type="ECO:0000256" key="7">
    <source>
        <dbReference type="RuleBase" id="RU000492"/>
    </source>
</evidence>
<dbReference type="Gene3D" id="3.40.50.300">
    <property type="entry name" value="P-loop containing nucleotide triphosphate hydrolases"/>
    <property type="match status" value="2"/>
</dbReference>
<evidence type="ECO:0000256" key="1">
    <source>
        <dbReference type="ARBA" id="ARBA00022741"/>
    </source>
</evidence>
<feature type="domain" description="Helicase C-terminal" evidence="9">
    <location>
        <begin position="213"/>
        <end position="374"/>
    </location>
</feature>
<evidence type="ECO:0000259" key="8">
    <source>
        <dbReference type="PROSITE" id="PS51192"/>
    </source>
</evidence>
<evidence type="ECO:0000256" key="2">
    <source>
        <dbReference type="ARBA" id="ARBA00022801"/>
    </source>
</evidence>
<evidence type="ECO:0000256" key="4">
    <source>
        <dbReference type="ARBA" id="ARBA00022840"/>
    </source>
</evidence>
<dbReference type="PROSITE" id="PS51192">
    <property type="entry name" value="HELICASE_ATP_BIND_1"/>
    <property type="match status" value="1"/>
</dbReference>
<dbReference type="GO" id="GO:0003724">
    <property type="term" value="F:RNA helicase activity"/>
    <property type="evidence" value="ECO:0007669"/>
    <property type="project" value="UniProtKB-EC"/>
</dbReference>
<dbReference type="InterPro" id="IPR011545">
    <property type="entry name" value="DEAD/DEAH_box_helicase_dom"/>
</dbReference>
<dbReference type="GO" id="GO:0016787">
    <property type="term" value="F:hydrolase activity"/>
    <property type="evidence" value="ECO:0007669"/>
    <property type="project" value="UniProtKB-KW"/>
</dbReference>